<sequence length="102" mass="11391">MAIPEVLARVIRFLRLGYPDGVPHTDYIPLFALLRRRLSDEEILMVAREVIAHGSTPVADADIEVAITKATDALPSAEETERVRHRLRVAGWSPNDPFESSD</sequence>
<dbReference type="Pfam" id="PF11829">
    <property type="entry name" value="DUF3349"/>
    <property type="match status" value="1"/>
</dbReference>
<proteinExistence type="predicted"/>
<evidence type="ECO:0000313" key="1">
    <source>
        <dbReference type="EMBL" id="OHU31506.1"/>
    </source>
</evidence>
<reference evidence="1 2" key="1">
    <citation type="submission" date="2016-10" db="EMBL/GenBank/DDBJ databases">
        <title>Evaluation of Human, Veterinary and Environmental Mycobacterium chelonae Isolates by Core Genome Phylogenomic Analysis, Targeted Gene Comparison, and Anti-microbial Susceptibility Patterns: A Tale of Mistaken Identities.</title>
        <authorList>
            <person name="Fogelson S.B."/>
            <person name="Camus A.C."/>
            <person name="Lorenz W."/>
            <person name="Vasireddy R."/>
            <person name="Vasireddy S."/>
            <person name="Smith T."/>
            <person name="Brown-Elliott B.A."/>
            <person name="Wallace R.J.Jr."/>
            <person name="Hasan N.A."/>
            <person name="Reischl U."/>
            <person name="Sanchez S."/>
        </authorList>
    </citation>
    <scope>NUCLEOTIDE SEQUENCE [LARGE SCALE GENOMIC DNA]</scope>
    <source>
        <strain evidence="1 2">1559</strain>
    </source>
</reference>
<protein>
    <recommendedName>
        <fullName evidence="3">DUF3349 domain-containing protein</fullName>
    </recommendedName>
</protein>
<organism evidence="1 2">
    <name type="scientific">Mycobacteroides franklinii</name>
    <dbReference type="NCBI Taxonomy" id="948102"/>
    <lineage>
        <taxon>Bacteria</taxon>
        <taxon>Bacillati</taxon>
        <taxon>Actinomycetota</taxon>
        <taxon>Actinomycetes</taxon>
        <taxon>Mycobacteriales</taxon>
        <taxon>Mycobacteriaceae</taxon>
        <taxon>Mycobacteroides</taxon>
    </lineage>
</organism>
<evidence type="ECO:0008006" key="3">
    <source>
        <dbReference type="Google" id="ProtNLM"/>
    </source>
</evidence>
<dbReference type="InterPro" id="IPR021784">
    <property type="entry name" value="DUF3349"/>
</dbReference>
<dbReference type="AlphaFoldDB" id="A0A1S1LFD5"/>
<dbReference type="EMBL" id="MLIK01000004">
    <property type="protein sequence ID" value="OHU31506.1"/>
    <property type="molecule type" value="Genomic_DNA"/>
</dbReference>
<dbReference type="RefSeq" id="WP_070936925.1">
    <property type="nucleotide sequence ID" value="NZ_MAEP01000011.1"/>
</dbReference>
<dbReference type="STRING" id="948102.BKG76_06610"/>
<accession>A0A1S1LFD5</accession>
<dbReference type="OrthoDB" id="4350726at2"/>
<dbReference type="InterPro" id="IPR044918">
    <property type="entry name" value="DUF3349_helical"/>
</dbReference>
<dbReference type="Gene3D" id="1.10.150.430">
    <property type="entry name" value="DUF3349, helical bundle"/>
    <property type="match status" value="1"/>
</dbReference>
<dbReference type="GeneID" id="57166469"/>
<evidence type="ECO:0000313" key="2">
    <source>
        <dbReference type="Proteomes" id="UP000179616"/>
    </source>
</evidence>
<gene>
    <name evidence="1" type="ORF">BKG76_06610</name>
</gene>
<dbReference type="Proteomes" id="UP000179616">
    <property type="component" value="Unassembled WGS sequence"/>
</dbReference>
<comment type="caution">
    <text evidence="1">The sequence shown here is derived from an EMBL/GenBank/DDBJ whole genome shotgun (WGS) entry which is preliminary data.</text>
</comment>
<name>A0A1S1LFD5_9MYCO</name>